<dbReference type="Proteomes" id="UP000215509">
    <property type="component" value="Unassembled WGS sequence"/>
</dbReference>
<dbReference type="SMART" id="SM00382">
    <property type="entry name" value="AAA"/>
    <property type="match status" value="1"/>
</dbReference>
<gene>
    <name evidence="12" type="ORF">CF651_06425</name>
</gene>
<sequence>METNQTKRGWRDFAKLIWGTKPPVLLMSIALALSVGATLVGITIPLLTKQVVNQFSLESLDRMKLVWLGAAFIFQAVAGGVSVYLLSGAGNTIVASLRDKLWQKLLRLPIPFYDKHETGDMISRMVNDTGIVKNLVTEHLSSFITGIISIVGSIVVLLYLDWRMTLLMLLAVPLSMVVLMPLGRTMYRISKGMQEETARFTSVLTRVLSEIRLVKASNAEHVEYEQGRSGILNLLKYGMRESKVQAFVSPLIYFVLMLLFVTIIGYGGMRVSSGELTSGDLVAFILYLFQIVMPITQITQFFTQSQKAIGATERIMQTFEVAEENLTAGAPVRQLDQAIQLDRVSFGYHDEEPVLQDVSIQVPAGKVTAIVGPSGSGKTTLFSLLERFYVPQSGAIRLGEQEMEGFSLESWRSQIGYVSQESPLVAGTIRENITYGMDREVSTAELEYAARMAYADLFIRELPQQYETQVGERGIKLSGGQRQRIAIARALLRNPKVLMLDEATSSLDSRSEAVVQQALTNLMRGRTTLVIAHRLSTVVDADQIVVIEKGKVTGTGTHLELYGNHGVYREFADQQLRMQGAPQANLTT</sequence>
<feature type="domain" description="ABC transporter" evidence="10">
    <location>
        <begin position="339"/>
        <end position="574"/>
    </location>
</feature>
<accession>A0A229UVG8</accession>
<evidence type="ECO:0000256" key="5">
    <source>
        <dbReference type="ARBA" id="ARBA00022741"/>
    </source>
</evidence>
<dbReference type="PROSITE" id="PS50929">
    <property type="entry name" value="ABC_TM1F"/>
    <property type="match status" value="1"/>
</dbReference>
<dbReference type="GO" id="GO:0015421">
    <property type="term" value="F:ABC-type oligopeptide transporter activity"/>
    <property type="evidence" value="ECO:0007669"/>
    <property type="project" value="TreeGrafter"/>
</dbReference>
<comment type="subcellular location">
    <subcellularLocation>
        <location evidence="1">Cell membrane</location>
        <topology evidence="1">Multi-pass membrane protein</topology>
    </subcellularLocation>
</comment>
<dbReference type="InterPro" id="IPR017871">
    <property type="entry name" value="ABC_transporter-like_CS"/>
</dbReference>
<dbReference type="InterPro" id="IPR027417">
    <property type="entry name" value="P-loop_NTPase"/>
</dbReference>
<dbReference type="SUPFAM" id="SSF90123">
    <property type="entry name" value="ABC transporter transmembrane region"/>
    <property type="match status" value="1"/>
</dbReference>
<reference evidence="12 13" key="1">
    <citation type="submission" date="2017-07" db="EMBL/GenBank/DDBJ databases">
        <title>Genome sequencing and assembly of Paenibacillus rigui.</title>
        <authorList>
            <person name="Mayilraj S."/>
        </authorList>
    </citation>
    <scope>NUCLEOTIDE SEQUENCE [LARGE SCALE GENOMIC DNA]</scope>
    <source>
        <strain evidence="12 13">JCM 16352</strain>
    </source>
</reference>
<dbReference type="GO" id="GO:0005886">
    <property type="term" value="C:plasma membrane"/>
    <property type="evidence" value="ECO:0007669"/>
    <property type="project" value="UniProtKB-SubCell"/>
</dbReference>
<feature type="transmembrane region" description="Helical" evidence="9">
    <location>
        <begin position="281"/>
        <end position="302"/>
    </location>
</feature>
<evidence type="ECO:0000256" key="2">
    <source>
        <dbReference type="ARBA" id="ARBA00022448"/>
    </source>
</evidence>
<keyword evidence="4 9" id="KW-0812">Transmembrane</keyword>
<dbReference type="EMBL" id="NMQW01000008">
    <property type="protein sequence ID" value="OXM87271.1"/>
    <property type="molecule type" value="Genomic_DNA"/>
</dbReference>
<dbReference type="InterPro" id="IPR003439">
    <property type="entry name" value="ABC_transporter-like_ATP-bd"/>
</dbReference>
<comment type="caution">
    <text evidence="12">The sequence shown here is derived from an EMBL/GenBank/DDBJ whole genome shotgun (WGS) entry which is preliminary data.</text>
</comment>
<keyword evidence="7 9" id="KW-1133">Transmembrane helix</keyword>
<dbReference type="SUPFAM" id="SSF52540">
    <property type="entry name" value="P-loop containing nucleoside triphosphate hydrolases"/>
    <property type="match status" value="1"/>
</dbReference>
<dbReference type="FunFam" id="3.40.50.300:FF:000221">
    <property type="entry name" value="Multidrug ABC transporter ATP-binding protein"/>
    <property type="match status" value="1"/>
</dbReference>
<evidence type="ECO:0000313" key="12">
    <source>
        <dbReference type="EMBL" id="OXM87271.1"/>
    </source>
</evidence>
<dbReference type="InterPro" id="IPR011527">
    <property type="entry name" value="ABC1_TM_dom"/>
</dbReference>
<keyword evidence="8 9" id="KW-0472">Membrane</keyword>
<dbReference type="CDD" id="cd18551">
    <property type="entry name" value="ABC_6TM_LmrA_like"/>
    <property type="match status" value="1"/>
</dbReference>
<keyword evidence="3" id="KW-1003">Cell membrane</keyword>
<name>A0A229UVG8_9BACL</name>
<evidence type="ECO:0000259" key="11">
    <source>
        <dbReference type="PROSITE" id="PS50929"/>
    </source>
</evidence>
<dbReference type="AlphaFoldDB" id="A0A229UVG8"/>
<feature type="domain" description="ABC transmembrane type-1" evidence="11">
    <location>
        <begin position="29"/>
        <end position="307"/>
    </location>
</feature>
<evidence type="ECO:0000256" key="4">
    <source>
        <dbReference type="ARBA" id="ARBA00022692"/>
    </source>
</evidence>
<feature type="transmembrane region" description="Helical" evidence="9">
    <location>
        <begin position="140"/>
        <end position="160"/>
    </location>
</feature>
<evidence type="ECO:0000256" key="8">
    <source>
        <dbReference type="ARBA" id="ARBA00023136"/>
    </source>
</evidence>
<keyword evidence="13" id="KW-1185">Reference proteome</keyword>
<organism evidence="12 13">
    <name type="scientific">Paenibacillus rigui</name>
    <dbReference type="NCBI Taxonomy" id="554312"/>
    <lineage>
        <taxon>Bacteria</taxon>
        <taxon>Bacillati</taxon>
        <taxon>Bacillota</taxon>
        <taxon>Bacilli</taxon>
        <taxon>Bacillales</taxon>
        <taxon>Paenibacillaceae</taxon>
        <taxon>Paenibacillus</taxon>
    </lineage>
</organism>
<evidence type="ECO:0000313" key="13">
    <source>
        <dbReference type="Proteomes" id="UP000215509"/>
    </source>
</evidence>
<dbReference type="PANTHER" id="PTHR43394:SF1">
    <property type="entry name" value="ATP-BINDING CASSETTE SUB-FAMILY B MEMBER 10, MITOCHONDRIAL"/>
    <property type="match status" value="1"/>
</dbReference>
<feature type="transmembrane region" description="Helical" evidence="9">
    <location>
        <begin position="246"/>
        <end position="269"/>
    </location>
</feature>
<proteinExistence type="predicted"/>
<dbReference type="InterPro" id="IPR036640">
    <property type="entry name" value="ABC1_TM_sf"/>
</dbReference>
<protein>
    <submittedName>
        <fullName evidence="12">Multidrug ABC transporter permease</fullName>
    </submittedName>
</protein>
<dbReference type="Pfam" id="PF00664">
    <property type="entry name" value="ABC_membrane"/>
    <property type="match status" value="1"/>
</dbReference>
<dbReference type="Gene3D" id="3.40.50.300">
    <property type="entry name" value="P-loop containing nucleotide triphosphate hydrolases"/>
    <property type="match status" value="1"/>
</dbReference>
<dbReference type="InterPro" id="IPR003593">
    <property type="entry name" value="AAA+_ATPase"/>
</dbReference>
<feature type="transmembrane region" description="Helical" evidence="9">
    <location>
        <begin position="67"/>
        <end position="97"/>
    </location>
</feature>
<dbReference type="InterPro" id="IPR039421">
    <property type="entry name" value="Type_1_exporter"/>
</dbReference>
<feature type="transmembrane region" description="Helical" evidence="9">
    <location>
        <begin position="24"/>
        <end position="47"/>
    </location>
</feature>
<evidence type="ECO:0000256" key="6">
    <source>
        <dbReference type="ARBA" id="ARBA00022840"/>
    </source>
</evidence>
<dbReference type="PANTHER" id="PTHR43394">
    <property type="entry name" value="ATP-DEPENDENT PERMEASE MDL1, MITOCHONDRIAL"/>
    <property type="match status" value="1"/>
</dbReference>
<dbReference type="RefSeq" id="WP_094014019.1">
    <property type="nucleotide sequence ID" value="NZ_NMQW01000008.1"/>
</dbReference>
<keyword evidence="6" id="KW-0067">ATP-binding</keyword>
<dbReference type="GO" id="GO:0016887">
    <property type="term" value="F:ATP hydrolysis activity"/>
    <property type="evidence" value="ECO:0007669"/>
    <property type="project" value="InterPro"/>
</dbReference>
<dbReference type="Gene3D" id="1.20.1560.10">
    <property type="entry name" value="ABC transporter type 1, transmembrane domain"/>
    <property type="match status" value="1"/>
</dbReference>
<dbReference type="PROSITE" id="PS50893">
    <property type="entry name" value="ABC_TRANSPORTER_2"/>
    <property type="match status" value="1"/>
</dbReference>
<dbReference type="FunFam" id="1.20.1560.10:FF:000011">
    <property type="entry name" value="Multidrug ABC transporter ATP-binding protein"/>
    <property type="match status" value="1"/>
</dbReference>
<evidence type="ECO:0000259" key="10">
    <source>
        <dbReference type="PROSITE" id="PS50893"/>
    </source>
</evidence>
<evidence type="ECO:0000256" key="9">
    <source>
        <dbReference type="SAM" id="Phobius"/>
    </source>
</evidence>
<dbReference type="PROSITE" id="PS00211">
    <property type="entry name" value="ABC_TRANSPORTER_1"/>
    <property type="match status" value="1"/>
</dbReference>
<keyword evidence="2" id="KW-0813">Transport</keyword>
<dbReference type="OrthoDB" id="9770415at2"/>
<evidence type="ECO:0000256" key="7">
    <source>
        <dbReference type="ARBA" id="ARBA00022989"/>
    </source>
</evidence>
<dbReference type="GO" id="GO:0005524">
    <property type="term" value="F:ATP binding"/>
    <property type="evidence" value="ECO:0007669"/>
    <property type="project" value="UniProtKB-KW"/>
</dbReference>
<evidence type="ECO:0000256" key="3">
    <source>
        <dbReference type="ARBA" id="ARBA00022475"/>
    </source>
</evidence>
<feature type="transmembrane region" description="Helical" evidence="9">
    <location>
        <begin position="166"/>
        <end position="183"/>
    </location>
</feature>
<keyword evidence="5" id="KW-0547">Nucleotide-binding</keyword>
<evidence type="ECO:0000256" key="1">
    <source>
        <dbReference type="ARBA" id="ARBA00004651"/>
    </source>
</evidence>
<dbReference type="Pfam" id="PF00005">
    <property type="entry name" value="ABC_tran"/>
    <property type="match status" value="1"/>
</dbReference>